<dbReference type="SUPFAM" id="SSF51445">
    <property type="entry name" value="(Trans)glycosidases"/>
    <property type="match status" value="1"/>
</dbReference>
<dbReference type="AlphaFoldDB" id="A0A194UXF8"/>
<keyword evidence="6" id="KW-0136">Cellulose degradation</keyword>
<dbReference type="PANTHER" id="PTHR34142:SF5">
    <property type="entry name" value="CBM1 DOMAIN-CONTAINING PROTEIN"/>
    <property type="match status" value="1"/>
</dbReference>
<keyword evidence="9 13" id="KW-0326">Glycosidase</keyword>
<gene>
    <name evidence="15" type="ORF">VP1G_03789</name>
</gene>
<evidence type="ECO:0000313" key="16">
    <source>
        <dbReference type="Proteomes" id="UP000078576"/>
    </source>
</evidence>
<evidence type="ECO:0000256" key="4">
    <source>
        <dbReference type="ARBA" id="ARBA00022729"/>
    </source>
</evidence>
<dbReference type="Gene3D" id="3.20.20.80">
    <property type="entry name" value="Glycosidases"/>
    <property type="match status" value="1"/>
</dbReference>
<dbReference type="InterPro" id="IPR017853">
    <property type="entry name" value="GH"/>
</dbReference>
<evidence type="ECO:0000259" key="14">
    <source>
        <dbReference type="Pfam" id="PF00150"/>
    </source>
</evidence>
<name>A0A194UXF8_CYTMA</name>
<evidence type="ECO:0000256" key="12">
    <source>
        <dbReference type="ARBA" id="ARBA00074271"/>
    </source>
</evidence>
<dbReference type="Pfam" id="PF00150">
    <property type="entry name" value="Cellulase"/>
    <property type="match status" value="1"/>
</dbReference>
<evidence type="ECO:0000256" key="1">
    <source>
        <dbReference type="ARBA" id="ARBA00000966"/>
    </source>
</evidence>
<comment type="function">
    <text evidence="11">Endoglucanase (EG) that cleaves the internal beta-1,4-glucosidic bonds in cellulose. The degradation of cellulose involves an interplay between different cellulolytic enzymes. Hydrolysis starts with EGs, which cut internal glycosidic linkages to reduce the polymerization degree of the substrate and creates new chain ends for exocellobiohydrolases (CBHs). The CBH release the disaccharide cellobiose from the non-reducing end of the cellulose polymer chain. Finally, beta-1,4-glucosidases hydrolyze the cellobiose and other short cello-oligosaccharides into glucose units.</text>
</comment>
<reference evidence="16" key="1">
    <citation type="submission" date="2014-12" db="EMBL/GenBank/DDBJ databases">
        <title>Genome Sequence of Valsa Canker Pathogens Uncovers a Specific Adaption of Colonization on Woody Bark.</title>
        <authorList>
            <person name="Yin Z."/>
            <person name="Liu H."/>
            <person name="Gao X."/>
            <person name="Li Z."/>
            <person name="Song N."/>
            <person name="Ke X."/>
            <person name="Dai Q."/>
            <person name="Wu Y."/>
            <person name="Sun Y."/>
            <person name="Xu J.-R."/>
            <person name="Kang Z.K."/>
            <person name="Wang L."/>
            <person name="Huang L."/>
        </authorList>
    </citation>
    <scope>NUCLEOTIDE SEQUENCE [LARGE SCALE GENOMIC DNA]</scope>
    <source>
        <strain evidence="16">SXYL134</strain>
    </source>
</reference>
<dbReference type="STRING" id="694573.A0A194UXF8"/>
<dbReference type="Proteomes" id="UP000078576">
    <property type="component" value="Unassembled WGS sequence"/>
</dbReference>
<evidence type="ECO:0000256" key="5">
    <source>
        <dbReference type="ARBA" id="ARBA00022801"/>
    </source>
</evidence>
<evidence type="ECO:0000256" key="10">
    <source>
        <dbReference type="ARBA" id="ARBA00023326"/>
    </source>
</evidence>
<evidence type="ECO:0000256" key="3">
    <source>
        <dbReference type="ARBA" id="ARBA00012601"/>
    </source>
</evidence>
<protein>
    <recommendedName>
        <fullName evidence="12">Endoglucanase EG-II</fullName>
        <ecNumber evidence="3">3.2.1.4</ecNumber>
    </recommendedName>
</protein>
<dbReference type="GO" id="GO:0008810">
    <property type="term" value="F:cellulase activity"/>
    <property type="evidence" value="ECO:0007669"/>
    <property type="project" value="UniProtKB-EC"/>
</dbReference>
<keyword evidence="10" id="KW-0624">Polysaccharide degradation</keyword>
<dbReference type="GO" id="GO:0030245">
    <property type="term" value="P:cellulose catabolic process"/>
    <property type="evidence" value="ECO:0007669"/>
    <property type="project" value="UniProtKB-KW"/>
</dbReference>
<dbReference type="EC" id="3.2.1.4" evidence="3"/>
<accession>A0A194UXF8</accession>
<evidence type="ECO:0000256" key="11">
    <source>
        <dbReference type="ARBA" id="ARBA00059691"/>
    </source>
</evidence>
<keyword evidence="7" id="KW-0119">Carbohydrate metabolism</keyword>
<dbReference type="OrthoDB" id="5823761at2759"/>
<evidence type="ECO:0000256" key="9">
    <source>
        <dbReference type="ARBA" id="ARBA00023295"/>
    </source>
</evidence>
<keyword evidence="8" id="KW-0873">Pyrrolidone carboxylic acid</keyword>
<keyword evidence="4" id="KW-0732">Signal</keyword>
<evidence type="ECO:0000256" key="2">
    <source>
        <dbReference type="ARBA" id="ARBA00005641"/>
    </source>
</evidence>
<evidence type="ECO:0000256" key="6">
    <source>
        <dbReference type="ARBA" id="ARBA00023001"/>
    </source>
</evidence>
<feature type="domain" description="Glycoside hydrolase family 5" evidence="14">
    <location>
        <begin position="108"/>
        <end position="358"/>
    </location>
</feature>
<dbReference type="PANTHER" id="PTHR34142">
    <property type="entry name" value="ENDO-BETA-1,4-GLUCANASE A"/>
    <property type="match status" value="1"/>
</dbReference>
<keyword evidence="5 13" id="KW-0378">Hydrolase</keyword>
<keyword evidence="16" id="KW-1185">Reference proteome</keyword>
<evidence type="ECO:0000256" key="7">
    <source>
        <dbReference type="ARBA" id="ARBA00023277"/>
    </source>
</evidence>
<evidence type="ECO:0000256" key="8">
    <source>
        <dbReference type="ARBA" id="ARBA00023283"/>
    </source>
</evidence>
<dbReference type="EMBL" id="KN714689">
    <property type="protein sequence ID" value="KUI56417.1"/>
    <property type="molecule type" value="Genomic_DNA"/>
</dbReference>
<dbReference type="InterPro" id="IPR001547">
    <property type="entry name" value="Glyco_hydro_5"/>
</dbReference>
<comment type="similarity">
    <text evidence="2 13">Belongs to the glycosyl hydrolase 5 (cellulase A) family.</text>
</comment>
<evidence type="ECO:0000256" key="13">
    <source>
        <dbReference type="RuleBase" id="RU361153"/>
    </source>
</evidence>
<comment type="catalytic activity">
    <reaction evidence="1">
        <text>Endohydrolysis of (1-&gt;4)-beta-D-glucosidic linkages in cellulose, lichenin and cereal beta-D-glucans.</text>
        <dbReference type="EC" id="3.2.1.4"/>
    </reaction>
</comment>
<organism evidence="15 16">
    <name type="scientific">Cytospora mali</name>
    <name type="common">Apple Valsa canker fungus</name>
    <name type="synonym">Valsa mali</name>
    <dbReference type="NCBI Taxonomy" id="578113"/>
    <lineage>
        <taxon>Eukaryota</taxon>
        <taxon>Fungi</taxon>
        <taxon>Dikarya</taxon>
        <taxon>Ascomycota</taxon>
        <taxon>Pezizomycotina</taxon>
        <taxon>Sordariomycetes</taxon>
        <taxon>Sordariomycetidae</taxon>
        <taxon>Diaporthales</taxon>
        <taxon>Cytosporaceae</taxon>
        <taxon>Cytospora</taxon>
    </lineage>
</organism>
<evidence type="ECO:0000313" key="15">
    <source>
        <dbReference type="EMBL" id="KUI56417.1"/>
    </source>
</evidence>
<sequence>MPCAKKSSTLSSALTAATAALSSIYSASTPTTTSSAADTSVSLTSSSAITTTSTSSAAGPSLAESTGTPVIALANTNSTLYAGVSISGLDFGCDSEGSCTVGGVTVPSNAADQMQHFISKDSLNIFRLTVGWQYLTNNVVGGNLDSSNFGTYDDLMQSCLATGSKCVIDIHNYARWNGKIIGQGGPSNDDFAALWTSLATKYSNNTDVIFALMNEPHDLTVSTWADTVQAAVTAIRQVAPDHMILIPGSSYSSAGELPNEAGPYLLNVTNPDGSTDNIHFDVHKYLDSDNSGTAPECVTNNIDDAFDPLATWLRDNNRKAMVSETGGGNTDSCEKFVCEELAYLNQNNDVYLGYIGWAAGAFDSSYALSLTPTGNTAADFVDTDLMTKCFSRA</sequence>
<proteinExistence type="inferred from homology"/>
<dbReference type="FunFam" id="3.20.20.80:FF:000124">
    <property type="entry name" value="Exported cellulase"/>
    <property type="match status" value="1"/>
</dbReference>